<reference evidence="2 3" key="1">
    <citation type="submission" date="2024-01" db="EMBL/GenBank/DDBJ databases">
        <title>The genome of the rayed Mediterranean limpet Patella caerulea (Linnaeus, 1758).</title>
        <authorList>
            <person name="Anh-Thu Weber A."/>
            <person name="Halstead-Nussloch G."/>
        </authorList>
    </citation>
    <scope>NUCLEOTIDE SEQUENCE [LARGE SCALE GENOMIC DNA]</scope>
    <source>
        <strain evidence="2">AATW-2023a</strain>
        <tissue evidence="2">Whole specimen</tissue>
    </source>
</reference>
<evidence type="ECO:0000256" key="1">
    <source>
        <dbReference type="SAM" id="SignalP"/>
    </source>
</evidence>
<feature type="signal peptide" evidence="1">
    <location>
        <begin position="1"/>
        <end position="25"/>
    </location>
</feature>
<evidence type="ECO:0000313" key="3">
    <source>
        <dbReference type="Proteomes" id="UP001347796"/>
    </source>
</evidence>
<evidence type="ECO:0000313" key="2">
    <source>
        <dbReference type="EMBL" id="KAK6177722.1"/>
    </source>
</evidence>
<organism evidence="2 3">
    <name type="scientific">Patella caerulea</name>
    <name type="common">Rayed Mediterranean limpet</name>
    <dbReference type="NCBI Taxonomy" id="87958"/>
    <lineage>
        <taxon>Eukaryota</taxon>
        <taxon>Metazoa</taxon>
        <taxon>Spiralia</taxon>
        <taxon>Lophotrochozoa</taxon>
        <taxon>Mollusca</taxon>
        <taxon>Gastropoda</taxon>
        <taxon>Patellogastropoda</taxon>
        <taxon>Patelloidea</taxon>
        <taxon>Patellidae</taxon>
        <taxon>Patella</taxon>
    </lineage>
</organism>
<dbReference type="EMBL" id="JAZGQO010000010">
    <property type="protein sequence ID" value="KAK6177722.1"/>
    <property type="molecule type" value="Genomic_DNA"/>
</dbReference>
<feature type="chain" id="PRO_5042844614" evidence="1">
    <location>
        <begin position="26"/>
        <end position="230"/>
    </location>
</feature>
<name>A0AAN8JI13_PATCE</name>
<comment type="caution">
    <text evidence="2">The sequence shown here is derived from an EMBL/GenBank/DDBJ whole genome shotgun (WGS) entry which is preliminary data.</text>
</comment>
<sequence>MWNLLAVLQILVLYVILTLEQSCPANPQSEISTCLTNMGLNPEMAGGSTLVTDTDRAKKVCNDGTLDEAIRCMENVFTACIQHKQTSSLEKLVNIERWRTGMNLLCDNINALIINDKCIRDANAQSLVCVNRESTEFRSKLKVKVMGGETSPDEIMTFSCIFADRIVECMRSPLSYYCPADVRDVMTGVVQSFMPPICDPYWGSATSNSDVPKISFFAIFVSCAVLVIFC</sequence>
<dbReference type="AlphaFoldDB" id="A0AAN8JI13"/>
<proteinExistence type="predicted"/>
<gene>
    <name evidence="2" type="ORF">SNE40_015767</name>
</gene>
<protein>
    <submittedName>
        <fullName evidence="2">Uncharacterized protein</fullName>
    </submittedName>
</protein>
<dbReference type="Proteomes" id="UP001347796">
    <property type="component" value="Unassembled WGS sequence"/>
</dbReference>
<accession>A0AAN8JI13</accession>
<keyword evidence="1" id="KW-0732">Signal</keyword>
<keyword evidence="3" id="KW-1185">Reference proteome</keyword>